<evidence type="ECO:0000259" key="2">
    <source>
        <dbReference type="Pfam" id="PF05193"/>
    </source>
</evidence>
<dbReference type="RefSeq" id="WP_344082050.1">
    <property type="nucleotide sequence ID" value="NZ_BAAAPO010000016.1"/>
</dbReference>
<dbReference type="InterPro" id="IPR050361">
    <property type="entry name" value="MPP/UQCRC_Complex"/>
</dbReference>
<dbReference type="InterPro" id="IPR011765">
    <property type="entry name" value="Pept_M16_N"/>
</dbReference>
<comment type="caution">
    <text evidence="3">The sequence shown here is derived from an EMBL/GenBank/DDBJ whole genome shotgun (WGS) entry which is preliminary data.</text>
</comment>
<dbReference type="Proteomes" id="UP001499938">
    <property type="component" value="Unassembled WGS sequence"/>
</dbReference>
<organism evidence="3 4">
    <name type="scientific">Nostocoides veronense</name>
    <dbReference type="NCBI Taxonomy" id="330836"/>
    <lineage>
        <taxon>Bacteria</taxon>
        <taxon>Bacillati</taxon>
        <taxon>Actinomycetota</taxon>
        <taxon>Actinomycetes</taxon>
        <taxon>Micrococcales</taxon>
        <taxon>Intrasporangiaceae</taxon>
        <taxon>Nostocoides</taxon>
    </lineage>
</organism>
<proteinExistence type="predicted"/>
<dbReference type="Pfam" id="PF05193">
    <property type="entry name" value="Peptidase_M16_C"/>
    <property type="match status" value="1"/>
</dbReference>
<dbReference type="SUPFAM" id="SSF63411">
    <property type="entry name" value="LuxS/MPP-like metallohydrolase"/>
    <property type="match status" value="2"/>
</dbReference>
<feature type="domain" description="Peptidase M16 C-terminal" evidence="2">
    <location>
        <begin position="185"/>
        <end position="358"/>
    </location>
</feature>
<dbReference type="EMBL" id="BAAAPO010000016">
    <property type="protein sequence ID" value="GAA1786673.1"/>
    <property type="molecule type" value="Genomic_DNA"/>
</dbReference>
<evidence type="ECO:0000259" key="1">
    <source>
        <dbReference type="Pfam" id="PF00675"/>
    </source>
</evidence>
<dbReference type="PANTHER" id="PTHR11851">
    <property type="entry name" value="METALLOPROTEASE"/>
    <property type="match status" value="1"/>
</dbReference>
<protein>
    <submittedName>
        <fullName evidence="3">Pitrilysin family protein</fullName>
    </submittedName>
</protein>
<gene>
    <name evidence="3" type="ORF">GCM10009811_09620</name>
</gene>
<dbReference type="InterPro" id="IPR011249">
    <property type="entry name" value="Metalloenz_LuxS/M16"/>
</dbReference>
<reference evidence="3 4" key="1">
    <citation type="journal article" date="2019" name="Int. J. Syst. Evol. Microbiol.">
        <title>The Global Catalogue of Microorganisms (GCM) 10K type strain sequencing project: providing services to taxonomists for standard genome sequencing and annotation.</title>
        <authorList>
            <consortium name="The Broad Institute Genomics Platform"/>
            <consortium name="The Broad Institute Genome Sequencing Center for Infectious Disease"/>
            <person name="Wu L."/>
            <person name="Ma J."/>
        </authorList>
    </citation>
    <scope>NUCLEOTIDE SEQUENCE [LARGE SCALE GENOMIC DNA]</scope>
    <source>
        <strain evidence="3 4">JCM 15592</strain>
    </source>
</reference>
<feature type="domain" description="Peptidase M16 N-terminal" evidence="1">
    <location>
        <begin position="38"/>
        <end position="166"/>
    </location>
</feature>
<sequence length="449" mass="47739">MTVIARPEVTPAARWAFPQPTTSSLSNGLTVHTFDLPGQYVVALRLIVPLSVRSEPRESEGVASLMTRLLDEGTLEHDTEEFTELLERKGVAFGAGLSDGGLHVDVDAPASRLADALALMVAAIARPSFPAEQVRRLVRTRLAEIEQERASAPHRAARELAATFFHPDERAARPTAGSAETVSGLTREDVESFHATHVGPAGATLIVSGDLSGIDLDTLLAESFGSWTPGPRALPPEAEVPRRADDAVRIVLVDRPDSVQSEIVVAGPGPDRHVKPAWAPYPVLGFVMGGSPNARVDAVLREEKGYTYGMRSGFRPRRAGGMFVTSGSVRTEVTADALTILLEILASGDAGFTAKELADGVDFIVDTAPGRFATADAVAEEAAASILDGLPLDFTTTNLDRMRTLTTADLEAAYARYVTGEWTIVIVGDASAYADAIRALGQRVDVVPN</sequence>
<evidence type="ECO:0000313" key="3">
    <source>
        <dbReference type="EMBL" id="GAA1786673.1"/>
    </source>
</evidence>
<dbReference type="InterPro" id="IPR007863">
    <property type="entry name" value="Peptidase_M16_C"/>
</dbReference>
<dbReference type="Gene3D" id="3.30.830.10">
    <property type="entry name" value="Metalloenzyme, LuxS/M16 peptidase-like"/>
    <property type="match status" value="2"/>
</dbReference>
<evidence type="ECO:0000313" key="4">
    <source>
        <dbReference type="Proteomes" id="UP001499938"/>
    </source>
</evidence>
<dbReference type="PANTHER" id="PTHR11851:SF224">
    <property type="entry name" value="PROCESSING PROTEASE"/>
    <property type="match status" value="1"/>
</dbReference>
<name>A0ABN2LFH9_9MICO</name>
<dbReference type="Pfam" id="PF00675">
    <property type="entry name" value="Peptidase_M16"/>
    <property type="match status" value="1"/>
</dbReference>
<keyword evidence="4" id="KW-1185">Reference proteome</keyword>
<accession>A0ABN2LFH9</accession>